<sequence>QIAIMEEDANRFEKIQVQGKDYTFQQGSIAHTKLTLGKLVSSEMFENKREIKEDVSVENDSRSLNSTGETVEPKEIVQLVQNPMVRIPSIQNPIVQTPF</sequence>
<feature type="non-terminal residue" evidence="1">
    <location>
        <position position="99"/>
    </location>
</feature>
<organism evidence="1 2">
    <name type="scientific">Owenia fusiformis</name>
    <name type="common">Polychaete worm</name>
    <dbReference type="NCBI Taxonomy" id="6347"/>
    <lineage>
        <taxon>Eukaryota</taxon>
        <taxon>Metazoa</taxon>
        <taxon>Spiralia</taxon>
        <taxon>Lophotrochozoa</taxon>
        <taxon>Annelida</taxon>
        <taxon>Polychaeta</taxon>
        <taxon>Sedentaria</taxon>
        <taxon>Canalipalpata</taxon>
        <taxon>Sabellida</taxon>
        <taxon>Oweniida</taxon>
        <taxon>Oweniidae</taxon>
        <taxon>Owenia</taxon>
    </lineage>
</organism>
<gene>
    <name evidence="1" type="ORF">OFUS_LOCUS17475</name>
</gene>
<keyword evidence="2" id="KW-1185">Reference proteome</keyword>
<name>A0A8S4PG34_OWEFU</name>
<proteinExistence type="predicted"/>
<evidence type="ECO:0000313" key="2">
    <source>
        <dbReference type="Proteomes" id="UP000749559"/>
    </source>
</evidence>
<accession>A0A8S4PG34</accession>
<dbReference type="Proteomes" id="UP000749559">
    <property type="component" value="Unassembled WGS sequence"/>
</dbReference>
<evidence type="ECO:0000313" key="1">
    <source>
        <dbReference type="EMBL" id="CAH1792517.1"/>
    </source>
</evidence>
<dbReference type="AlphaFoldDB" id="A0A8S4PG34"/>
<feature type="non-terminal residue" evidence="1">
    <location>
        <position position="1"/>
    </location>
</feature>
<comment type="caution">
    <text evidence="1">The sequence shown here is derived from an EMBL/GenBank/DDBJ whole genome shotgun (WGS) entry which is preliminary data.</text>
</comment>
<dbReference type="EMBL" id="CAIIXF020000008">
    <property type="protein sequence ID" value="CAH1792517.1"/>
    <property type="molecule type" value="Genomic_DNA"/>
</dbReference>
<reference evidence="1" key="1">
    <citation type="submission" date="2022-03" db="EMBL/GenBank/DDBJ databases">
        <authorList>
            <person name="Martin C."/>
        </authorList>
    </citation>
    <scope>NUCLEOTIDE SEQUENCE</scope>
</reference>
<protein>
    <submittedName>
        <fullName evidence="1">Uncharacterized protein</fullName>
    </submittedName>
</protein>